<protein>
    <submittedName>
        <fullName evidence="3">Uncharacterized protein</fullName>
    </submittedName>
</protein>
<feature type="compositionally biased region" description="Basic and acidic residues" evidence="2">
    <location>
        <begin position="328"/>
        <end position="339"/>
    </location>
</feature>
<feature type="region of interest" description="Disordered" evidence="2">
    <location>
        <begin position="319"/>
        <end position="341"/>
    </location>
</feature>
<dbReference type="EMBL" id="KQ001678">
    <property type="protein sequence ID" value="KJP87243.1"/>
    <property type="molecule type" value="Genomic_DNA"/>
</dbReference>
<dbReference type="OrthoDB" id="371569at2759"/>
<dbReference type="OMA" id="IEGELWH"/>
<dbReference type="Proteomes" id="UP000054561">
    <property type="component" value="Unassembled WGS sequence"/>
</dbReference>
<evidence type="ECO:0000256" key="1">
    <source>
        <dbReference type="SAM" id="Coils"/>
    </source>
</evidence>
<evidence type="ECO:0000313" key="3">
    <source>
        <dbReference type="EMBL" id="KJP87243.1"/>
    </source>
</evidence>
<evidence type="ECO:0000313" key="4">
    <source>
        <dbReference type="Proteomes" id="UP000054561"/>
    </source>
</evidence>
<feature type="coiled-coil region" evidence="1">
    <location>
        <begin position="245"/>
        <end position="318"/>
    </location>
</feature>
<keyword evidence="4" id="KW-1185">Reference proteome</keyword>
<dbReference type="GeneID" id="24268474"/>
<accession>A0A0D9QJW6</accession>
<proteinExistence type="predicted"/>
<keyword evidence="1" id="KW-0175">Coiled coil</keyword>
<organism evidence="3 4">
    <name type="scientific">Plasmodium fragile</name>
    <dbReference type="NCBI Taxonomy" id="5857"/>
    <lineage>
        <taxon>Eukaryota</taxon>
        <taxon>Sar</taxon>
        <taxon>Alveolata</taxon>
        <taxon>Apicomplexa</taxon>
        <taxon>Aconoidasida</taxon>
        <taxon>Haemosporida</taxon>
        <taxon>Plasmodiidae</taxon>
        <taxon>Plasmodium</taxon>
        <taxon>Plasmodium (Plasmodium)</taxon>
    </lineage>
</organism>
<evidence type="ECO:0000256" key="2">
    <source>
        <dbReference type="SAM" id="MobiDB-lite"/>
    </source>
</evidence>
<reference evidence="3 4" key="1">
    <citation type="submission" date="2014-03" db="EMBL/GenBank/DDBJ databases">
        <title>The Genome Sequence of Plasmodium fragile nilgiri.</title>
        <authorList>
            <consortium name="The Broad Institute Genomics Platform"/>
            <consortium name="The Broad Institute Genome Sequencing Center for Infectious Disease"/>
            <person name="Neafsey D."/>
            <person name="Duraisingh M."/>
            <person name="Young S.K."/>
            <person name="Zeng Q."/>
            <person name="Gargeya S."/>
            <person name="Abouelleil A."/>
            <person name="Alvarado L."/>
            <person name="Chapman S.B."/>
            <person name="Gainer-Dewar J."/>
            <person name="Goldberg J."/>
            <person name="Griggs A."/>
            <person name="Gujja S."/>
            <person name="Hansen M."/>
            <person name="Howarth C."/>
            <person name="Imamovic A."/>
            <person name="Larimer J."/>
            <person name="Pearson M."/>
            <person name="Poon T.W."/>
            <person name="Priest M."/>
            <person name="Roberts A."/>
            <person name="Saif S."/>
            <person name="Shea T."/>
            <person name="Sykes S."/>
            <person name="Wortman J."/>
            <person name="Nusbaum C."/>
            <person name="Birren B."/>
        </authorList>
    </citation>
    <scope>NUCLEOTIDE SEQUENCE [LARGE SCALE GENOMIC DNA]</scope>
    <source>
        <strain evidence="4">nilgiri</strain>
    </source>
</reference>
<sequence length="727" mass="84300">MACINEGEPISPRVKFRTVQKIKTQKYISDQAYLIPENGCTAVYLSYELNRTLENIFNKYSINGYMGVNEFVKMCYEYNLLPKSRNKNILYYIFKSSKPSDVGYIEYRFFFQLLQKLSGYLFRKLIMTEQEKLNVLIKHLTSLCNSKISSHKEKYDVGIQVSVRKENKGTNAVCDMIDQYCETAVEVKNVGTALDAEDTLWEKHINQGSELQKQNGDVPNETNNTSTSYTQKITSSDEQEIKERIKEIENLNFHKEDINKRLKEEINNALNIIEEKNKVIEHMNKNNVHQLEAERVKIINLKNEIQKLHNEKEVLDLKKSKSHSSCKNGEEEPTQKDDITTADTQHTKWKIVDNEYLKLKRLLVLPGEEEAALIKVFSTYSTYCGETAEYVMSKRLCANFLATYYLLRKNGESKAQEDLDVRTADILFTEVLYKRAHVEQANLGEGVLTYFYFKLFLSRLGKHLYPQLEEREAFLEIVLNYILVMKRNEDFKNWKKKSIKIKKKNRIRIACSDDLNLFGEDIVGGYTSSEKGTTCDKLKKKKEKPEQNIDSNMNKLLSESSKIGNVHTDLSFEYIESNETKKKMNKAREHSVKKLREEDVNHKAANGNTNGSTNRTTSGKSNFLKSKLMYNKLIHYDEVSKEERTSFDSVQSDDLALATKKKNAVMQPVKMKNNLTLSKGHFRNVTSSNMKRNSSLKNMFPLYDIEGELWHSKSERKKTFVPQFGRG</sequence>
<dbReference type="AlphaFoldDB" id="A0A0D9QJW6"/>
<dbReference type="RefSeq" id="XP_012336205.1">
    <property type="nucleotide sequence ID" value="XM_012480782.1"/>
</dbReference>
<name>A0A0D9QJW6_PLAFR</name>
<dbReference type="VEuPathDB" id="PlasmoDB:AK88_03160"/>
<gene>
    <name evidence="3" type="ORF">AK88_03160</name>
</gene>